<evidence type="ECO:0000313" key="20">
    <source>
        <dbReference type="EMBL" id="ANH40248.1"/>
    </source>
</evidence>
<feature type="transmembrane region" description="Helical" evidence="19">
    <location>
        <begin position="224"/>
        <end position="246"/>
    </location>
</feature>
<evidence type="ECO:0000256" key="10">
    <source>
        <dbReference type="ARBA" id="ARBA00022692"/>
    </source>
</evidence>
<dbReference type="GO" id="GO:0005886">
    <property type="term" value="C:plasma membrane"/>
    <property type="evidence" value="ECO:0007669"/>
    <property type="project" value="UniProtKB-SubCell"/>
</dbReference>
<evidence type="ECO:0000256" key="12">
    <source>
        <dbReference type="ARBA" id="ARBA00022989"/>
    </source>
</evidence>
<evidence type="ECO:0000256" key="11">
    <source>
        <dbReference type="ARBA" id="ARBA00022842"/>
    </source>
</evidence>
<keyword evidence="13 19" id="KW-0472">Membrane</keyword>
<dbReference type="PATRIC" id="fig|1300347.3.peg.3857"/>
<dbReference type="KEGG" id="ndk:I601_3849"/>
<reference evidence="20 21" key="1">
    <citation type="submission" date="2016-03" db="EMBL/GenBank/DDBJ databases">
        <title>Complete genome sequence of a soil Actinobacterium, Nocardioides dokdonensis FR1436.</title>
        <authorList>
            <person name="Kwon S.-K."/>
            <person name="Kim K."/>
            <person name="Kim J.F."/>
        </authorList>
    </citation>
    <scope>NUCLEOTIDE SEQUENCE [LARGE SCALE GENOMIC DNA]</scope>
    <source>
        <strain evidence="20 21">FR1436</strain>
    </source>
</reference>
<evidence type="ECO:0000256" key="14">
    <source>
        <dbReference type="ARBA" id="ARBA00025228"/>
    </source>
</evidence>
<dbReference type="HAMAP" id="MF_00719">
    <property type="entry name" value="CobS"/>
    <property type="match status" value="1"/>
</dbReference>
<keyword evidence="7 19" id="KW-1003">Cell membrane</keyword>
<feature type="transmembrane region" description="Helical" evidence="19">
    <location>
        <begin position="179"/>
        <end position="212"/>
    </location>
</feature>
<evidence type="ECO:0000256" key="17">
    <source>
        <dbReference type="ARBA" id="ARBA00048623"/>
    </source>
</evidence>
<evidence type="ECO:0000256" key="3">
    <source>
        <dbReference type="ARBA" id="ARBA00004663"/>
    </source>
</evidence>
<dbReference type="UniPathway" id="UPA00148">
    <property type="reaction ID" value="UER00238"/>
</dbReference>
<gene>
    <name evidence="19 20" type="primary">cobS</name>
    <name evidence="20" type="ORF">I601_3849</name>
</gene>
<dbReference type="RefSeq" id="WP_068113301.1">
    <property type="nucleotide sequence ID" value="NZ_CP015079.1"/>
</dbReference>
<comment type="function">
    <text evidence="14 19">Joins adenosylcobinamide-GDP and alpha-ribazole to generate adenosylcobalamin (Ado-cobalamin). Also synthesizes adenosylcobalamin 5'-phosphate from adenosylcobinamide-GDP and alpha-ribazole 5'-phosphate.</text>
</comment>
<evidence type="ECO:0000256" key="18">
    <source>
        <dbReference type="ARBA" id="ARBA00049504"/>
    </source>
</evidence>
<organism evidence="20 21">
    <name type="scientific">Nocardioides dokdonensis FR1436</name>
    <dbReference type="NCBI Taxonomy" id="1300347"/>
    <lineage>
        <taxon>Bacteria</taxon>
        <taxon>Bacillati</taxon>
        <taxon>Actinomycetota</taxon>
        <taxon>Actinomycetes</taxon>
        <taxon>Propionibacteriales</taxon>
        <taxon>Nocardioidaceae</taxon>
        <taxon>Nocardioides</taxon>
    </lineage>
</organism>
<evidence type="ECO:0000256" key="16">
    <source>
        <dbReference type="ARBA" id="ARBA00032853"/>
    </source>
</evidence>
<feature type="transmembrane region" description="Helical" evidence="19">
    <location>
        <begin position="111"/>
        <end position="131"/>
    </location>
</feature>
<dbReference type="InterPro" id="IPR003805">
    <property type="entry name" value="CobS"/>
</dbReference>
<dbReference type="EC" id="2.7.8.26" evidence="5 19"/>
<evidence type="ECO:0000256" key="8">
    <source>
        <dbReference type="ARBA" id="ARBA00022573"/>
    </source>
</evidence>
<feature type="transmembrane region" description="Helical" evidence="19">
    <location>
        <begin position="31"/>
        <end position="56"/>
    </location>
</feature>
<dbReference type="GO" id="GO:0008818">
    <property type="term" value="F:cobalamin 5'-phosphate synthase activity"/>
    <property type="evidence" value="ECO:0007669"/>
    <property type="project" value="UniProtKB-UniRule"/>
</dbReference>
<keyword evidence="11 19" id="KW-0460">Magnesium</keyword>
<protein>
    <recommendedName>
        <fullName evidence="6 19">Adenosylcobinamide-GDP ribazoletransferase</fullName>
        <ecNumber evidence="5 19">2.7.8.26</ecNumber>
    </recommendedName>
    <alternativeName>
        <fullName evidence="16 19">Cobalamin synthase</fullName>
    </alternativeName>
    <alternativeName>
        <fullName evidence="15 19">Cobalamin-5'-phosphate synthase</fullName>
    </alternativeName>
</protein>
<comment type="similarity">
    <text evidence="4 19">Belongs to the CobS family.</text>
</comment>
<dbReference type="OrthoDB" id="9794223at2"/>
<keyword evidence="12 19" id="KW-1133">Transmembrane helix</keyword>
<evidence type="ECO:0000256" key="9">
    <source>
        <dbReference type="ARBA" id="ARBA00022679"/>
    </source>
</evidence>
<evidence type="ECO:0000256" key="15">
    <source>
        <dbReference type="ARBA" id="ARBA00032605"/>
    </source>
</evidence>
<keyword evidence="8 19" id="KW-0169">Cobalamin biosynthesis</keyword>
<dbReference type="GO" id="GO:0051073">
    <property type="term" value="F:adenosylcobinamide-GDP ribazoletransferase activity"/>
    <property type="evidence" value="ECO:0007669"/>
    <property type="project" value="UniProtKB-UniRule"/>
</dbReference>
<comment type="subcellular location">
    <subcellularLocation>
        <location evidence="2 19">Cell membrane</location>
        <topology evidence="2 19">Multi-pass membrane protein</topology>
    </subcellularLocation>
</comment>
<keyword evidence="9 19" id="KW-0808">Transferase</keyword>
<evidence type="ECO:0000256" key="6">
    <source>
        <dbReference type="ARBA" id="ARBA00015850"/>
    </source>
</evidence>
<evidence type="ECO:0000256" key="19">
    <source>
        <dbReference type="HAMAP-Rule" id="MF_00719"/>
    </source>
</evidence>
<dbReference type="PANTHER" id="PTHR34148">
    <property type="entry name" value="ADENOSYLCOBINAMIDE-GDP RIBAZOLETRANSFERASE"/>
    <property type="match status" value="1"/>
</dbReference>
<comment type="pathway">
    <text evidence="3 19">Cofactor biosynthesis; adenosylcobalamin biosynthesis; adenosylcobalamin from cob(II)yrinate a,c-diamide: step 7/7.</text>
</comment>
<dbReference type="AlphaFoldDB" id="A0A1A9GPN6"/>
<accession>A0A1A9GPN6</accession>
<comment type="catalytic activity">
    <reaction evidence="17 19">
        <text>alpha-ribazole + adenosylcob(III)inamide-GDP = adenosylcob(III)alamin + GMP + H(+)</text>
        <dbReference type="Rhea" id="RHEA:16049"/>
        <dbReference type="ChEBI" id="CHEBI:10329"/>
        <dbReference type="ChEBI" id="CHEBI:15378"/>
        <dbReference type="ChEBI" id="CHEBI:18408"/>
        <dbReference type="ChEBI" id="CHEBI:58115"/>
        <dbReference type="ChEBI" id="CHEBI:60487"/>
        <dbReference type="EC" id="2.7.8.26"/>
    </reaction>
</comment>
<keyword evidence="21" id="KW-1185">Reference proteome</keyword>
<evidence type="ECO:0000256" key="13">
    <source>
        <dbReference type="ARBA" id="ARBA00023136"/>
    </source>
</evidence>
<dbReference type="Pfam" id="PF02654">
    <property type="entry name" value="CobS"/>
    <property type="match status" value="1"/>
</dbReference>
<comment type="catalytic activity">
    <reaction evidence="18 19">
        <text>alpha-ribazole 5'-phosphate + adenosylcob(III)inamide-GDP = adenosylcob(III)alamin 5'-phosphate + GMP + H(+)</text>
        <dbReference type="Rhea" id="RHEA:23560"/>
        <dbReference type="ChEBI" id="CHEBI:15378"/>
        <dbReference type="ChEBI" id="CHEBI:57918"/>
        <dbReference type="ChEBI" id="CHEBI:58115"/>
        <dbReference type="ChEBI" id="CHEBI:60487"/>
        <dbReference type="ChEBI" id="CHEBI:60493"/>
        <dbReference type="EC" id="2.7.8.26"/>
    </reaction>
</comment>
<dbReference type="Proteomes" id="UP000077868">
    <property type="component" value="Chromosome"/>
</dbReference>
<dbReference type="PANTHER" id="PTHR34148:SF1">
    <property type="entry name" value="ADENOSYLCOBINAMIDE-GDP RIBAZOLETRANSFERASE"/>
    <property type="match status" value="1"/>
</dbReference>
<name>A0A1A9GPN6_9ACTN</name>
<sequence length="254" mass="24982">MPDAWRLAVGTLTALRVPAPRTVTPVVAGRAMLLAPVAVLPLGLLVAGLGLLGAWLSLPPLVVSVLAVGALAAGSRALHWDGLSDVADGLSASYDRARSLQVMKSGTSGPAGVVATVVVLGTQAAALASLLTTTRGAVVAGLLVCVSRAALALCCLRGVPGARPDGLGAAYVGTVRPTAALALWLVAAGLLVLAAGWSGLVAAALALLVVAVLLHRVVRRFGGVTGDVLGAAVELALAALLVGVLAGPPLGAPW</sequence>
<evidence type="ECO:0000256" key="1">
    <source>
        <dbReference type="ARBA" id="ARBA00001946"/>
    </source>
</evidence>
<dbReference type="STRING" id="1300347.I601_3849"/>
<proteinExistence type="inferred from homology"/>
<evidence type="ECO:0000256" key="4">
    <source>
        <dbReference type="ARBA" id="ARBA00010561"/>
    </source>
</evidence>
<comment type="cofactor">
    <cofactor evidence="1 19">
        <name>Mg(2+)</name>
        <dbReference type="ChEBI" id="CHEBI:18420"/>
    </cofactor>
</comment>
<evidence type="ECO:0000256" key="7">
    <source>
        <dbReference type="ARBA" id="ARBA00022475"/>
    </source>
</evidence>
<evidence type="ECO:0000256" key="5">
    <source>
        <dbReference type="ARBA" id="ARBA00013200"/>
    </source>
</evidence>
<feature type="transmembrane region" description="Helical" evidence="19">
    <location>
        <begin position="138"/>
        <end position="159"/>
    </location>
</feature>
<keyword evidence="10 19" id="KW-0812">Transmembrane</keyword>
<evidence type="ECO:0000313" key="21">
    <source>
        <dbReference type="Proteomes" id="UP000077868"/>
    </source>
</evidence>
<dbReference type="GO" id="GO:0009236">
    <property type="term" value="P:cobalamin biosynthetic process"/>
    <property type="evidence" value="ECO:0007669"/>
    <property type="project" value="UniProtKB-UniRule"/>
</dbReference>
<dbReference type="EMBL" id="CP015079">
    <property type="protein sequence ID" value="ANH40248.1"/>
    <property type="molecule type" value="Genomic_DNA"/>
</dbReference>
<evidence type="ECO:0000256" key="2">
    <source>
        <dbReference type="ARBA" id="ARBA00004651"/>
    </source>
</evidence>